<comment type="caution">
    <text evidence="2">The sequence shown here is derived from an EMBL/GenBank/DDBJ whole genome shotgun (WGS) entry which is preliminary data.</text>
</comment>
<name>A0A2S4HFU9_9GAMM</name>
<dbReference type="InterPro" id="IPR001753">
    <property type="entry name" value="Enoyl-CoA_hydra/iso"/>
</dbReference>
<dbReference type="Pfam" id="PF00378">
    <property type="entry name" value="ECH_1"/>
    <property type="match status" value="1"/>
</dbReference>
<dbReference type="InterPro" id="IPR018376">
    <property type="entry name" value="Enoyl-CoA_hyd/isom_CS"/>
</dbReference>
<dbReference type="PROSITE" id="PS00166">
    <property type="entry name" value="ENOYL_COA_HYDRATASE"/>
    <property type="match status" value="1"/>
</dbReference>
<proteinExistence type="inferred from homology"/>
<dbReference type="GO" id="GO:0004300">
    <property type="term" value="F:enoyl-CoA hydratase activity"/>
    <property type="evidence" value="ECO:0007669"/>
    <property type="project" value="TreeGrafter"/>
</dbReference>
<dbReference type="InterPro" id="IPR050136">
    <property type="entry name" value="FA_oxidation_alpha_subunit"/>
</dbReference>
<dbReference type="CDD" id="cd06558">
    <property type="entry name" value="crotonase-like"/>
    <property type="match status" value="1"/>
</dbReference>
<dbReference type="EMBL" id="PQGG01000021">
    <property type="protein sequence ID" value="POP52847.1"/>
    <property type="molecule type" value="Genomic_DNA"/>
</dbReference>
<evidence type="ECO:0000256" key="1">
    <source>
        <dbReference type="RuleBase" id="RU003707"/>
    </source>
</evidence>
<sequence length="576" mass="61078">MENIQLEIDSRGIALAVFDMPGRPFNVFSEAMMADLSSLIDTVESSGDKIKGLVITSGKSAFVAGADLAMIQDFGAMRFSANKTEMRQRYSYLGALFRRLERLPVPVVAAVNGLALGGGLEVAMACHARVCVESTAPILGLPEILLGLLPGAGGTQRLPRYIGIKEAIKMLLDGNAISPVKGFELGLVDALTDADSLVDRAKDLAASMVAGAKWDKPDFAVSAEDREFIEALGAEREMLALTAWNQQHADLYPAVGAIMSCVKDGFLLDIDAGSDVEWDIFVDLMSDPIASNMVTSCFLNKTAASKHAKRRAGVEAELPKAVSWLSAVEAPAHLKKRVELVEESAADLVFADQQGSFADKTVVLRNVVKGDLLAGTGAEIHFCGELSEFVELLGPAADKTRAAALSLLATLGISAVLVDGPRGSLQVMTTALAEYIETTALNAEQLSRAASSVELGASLMAMGIDVDSHAGNTGVEDRSHGLNMLAVVGLAALKALEARFADSLSSHVDAIEGADLLAIYALNYPKWTGGPLSFLAMLQRKEIDPALLSDELQSAVANLQWRLKDERGYCALALSN</sequence>
<dbReference type="GO" id="GO:0006635">
    <property type="term" value="P:fatty acid beta-oxidation"/>
    <property type="evidence" value="ECO:0007669"/>
    <property type="project" value="TreeGrafter"/>
</dbReference>
<dbReference type="AlphaFoldDB" id="A0A2S4HFU9"/>
<dbReference type="SUPFAM" id="SSF52096">
    <property type="entry name" value="ClpP/crotonase"/>
    <property type="match status" value="1"/>
</dbReference>
<protein>
    <recommendedName>
        <fullName evidence="4">3-hydroxyacyl-CoA dehydrogenase</fullName>
    </recommendedName>
</protein>
<accession>A0A2S4HFU9</accession>
<evidence type="ECO:0000313" key="3">
    <source>
        <dbReference type="Proteomes" id="UP000237222"/>
    </source>
</evidence>
<dbReference type="OrthoDB" id="7057154at2"/>
<gene>
    <name evidence="2" type="ORF">C0068_09500</name>
</gene>
<dbReference type="PANTHER" id="PTHR43612:SF3">
    <property type="entry name" value="TRIFUNCTIONAL ENZYME SUBUNIT ALPHA, MITOCHONDRIAL"/>
    <property type="match status" value="1"/>
</dbReference>
<dbReference type="PANTHER" id="PTHR43612">
    <property type="entry name" value="TRIFUNCTIONAL ENZYME SUBUNIT ALPHA"/>
    <property type="match status" value="1"/>
</dbReference>
<dbReference type="Gene3D" id="3.90.226.10">
    <property type="entry name" value="2-enoyl-CoA Hydratase, Chain A, domain 1"/>
    <property type="match status" value="1"/>
</dbReference>
<comment type="similarity">
    <text evidence="1">Belongs to the enoyl-CoA hydratase/isomerase family.</text>
</comment>
<reference evidence="2" key="1">
    <citation type="submission" date="2018-01" db="EMBL/GenBank/DDBJ databases">
        <authorList>
            <person name="Yu X.-D."/>
        </authorList>
    </citation>
    <scope>NUCLEOTIDE SEQUENCE</scope>
    <source>
        <strain evidence="2">ZX-21</strain>
    </source>
</reference>
<dbReference type="GO" id="GO:0016509">
    <property type="term" value="F:long-chain (3S)-3-hydroxyacyl-CoA dehydrogenase (NAD+) activity"/>
    <property type="evidence" value="ECO:0007669"/>
    <property type="project" value="TreeGrafter"/>
</dbReference>
<evidence type="ECO:0000313" key="2">
    <source>
        <dbReference type="EMBL" id="POP52847.1"/>
    </source>
</evidence>
<dbReference type="InterPro" id="IPR029045">
    <property type="entry name" value="ClpP/crotonase-like_dom_sf"/>
</dbReference>
<organism evidence="2 3">
    <name type="scientific">Zhongshania marina</name>
    <dbReference type="NCBI Taxonomy" id="2304603"/>
    <lineage>
        <taxon>Bacteria</taxon>
        <taxon>Pseudomonadati</taxon>
        <taxon>Pseudomonadota</taxon>
        <taxon>Gammaproteobacteria</taxon>
        <taxon>Cellvibrionales</taxon>
        <taxon>Spongiibacteraceae</taxon>
        <taxon>Zhongshania</taxon>
    </lineage>
</organism>
<dbReference type="Proteomes" id="UP000237222">
    <property type="component" value="Unassembled WGS sequence"/>
</dbReference>
<evidence type="ECO:0008006" key="4">
    <source>
        <dbReference type="Google" id="ProtNLM"/>
    </source>
</evidence>
<dbReference type="RefSeq" id="WP_103684265.1">
    <property type="nucleotide sequence ID" value="NZ_PQGG01000021.1"/>
</dbReference>